<feature type="compositionally biased region" description="Low complexity" evidence="1">
    <location>
        <begin position="97"/>
        <end position="109"/>
    </location>
</feature>
<protein>
    <submittedName>
        <fullName evidence="2">Uncharacterized protein</fullName>
    </submittedName>
</protein>
<name>A0AAW0QKY7_9PEZI</name>
<evidence type="ECO:0000256" key="1">
    <source>
        <dbReference type="SAM" id="MobiDB-lite"/>
    </source>
</evidence>
<sequence>MLPTLPPPSSVHNPQQQQQQHPPPPSSARSSRYRRHSLPFFSYPLVSQPNVSSTSLVPSTAEGKPIPLDDSTAADRTTALRELNRSQPSSRHRYTKSTGAPSTATRTTTGTYSQPVIVRTYTGPLRPPSPAAPRAVAFPSPRPRPRPKRPTGGRVGMAWNDVKLPPLEAFSFKNIMADIQQDIGADLDRIAEICARSKYSLSNQYEVHVVPHGSGTGFLSTSGSSAARGAQAPMGPTLQAIPSDDEQSTTRQKRRRGAAARRKSAAHSTLETIMSSSRSSEEDKSKKKSAQELTDDVRGRASRKRKDGGSGSASSYSGEEEPSPSSPGNADGCRKSHTPKPGGDWSSPRASGAALVGEPAKPETSHSHLEIRTSQEPGVDSHPPEASAEPSRAVLSASVAAADITSPEEPRGQSRLLAGFSSWIPWRGSSVTEVASSDTKGGAKSKSYAEGTLRELLRSSEASPLDTKGKGIGGDSCQ</sequence>
<keyword evidence="3" id="KW-1185">Reference proteome</keyword>
<dbReference type="AlphaFoldDB" id="A0AAW0QKY7"/>
<gene>
    <name evidence="2" type="ORF">PG999_010415</name>
</gene>
<accession>A0AAW0QKY7</accession>
<feature type="region of interest" description="Disordered" evidence="1">
    <location>
        <begin position="220"/>
        <end position="415"/>
    </location>
</feature>
<feature type="region of interest" description="Disordered" evidence="1">
    <location>
        <begin position="1"/>
        <end position="109"/>
    </location>
</feature>
<feature type="compositionally biased region" description="Low complexity" evidence="1">
    <location>
        <begin position="393"/>
        <end position="402"/>
    </location>
</feature>
<feature type="compositionally biased region" description="Low complexity" evidence="1">
    <location>
        <begin position="10"/>
        <end position="20"/>
    </location>
</feature>
<reference evidence="2 3" key="1">
    <citation type="submission" date="2023-01" db="EMBL/GenBank/DDBJ databases">
        <title>Analysis of 21 Apiospora genomes using comparative genomics revels a genus with tremendous synthesis potential of carbohydrate active enzymes and secondary metabolites.</title>
        <authorList>
            <person name="Sorensen T."/>
        </authorList>
    </citation>
    <scope>NUCLEOTIDE SEQUENCE [LARGE SCALE GENOMIC DNA]</scope>
    <source>
        <strain evidence="2 3">CBS 117206</strain>
    </source>
</reference>
<organism evidence="2 3">
    <name type="scientific">Apiospora kogelbergensis</name>
    <dbReference type="NCBI Taxonomy" id="1337665"/>
    <lineage>
        <taxon>Eukaryota</taxon>
        <taxon>Fungi</taxon>
        <taxon>Dikarya</taxon>
        <taxon>Ascomycota</taxon>
        <taxon>Pezizomycotina</taxon>
        <taxon>Sordariomycetes</taxon>
        <taxon>Xylariomycetidae</taxon>
        <taxon>Amphisphaeriales</taxon>
        <taxon>Apiosporaceae</taxon>
        <taxon>Apiospora</taxon>
    </lineage>
</organism>
<feature type="compositionally biased region" description="Polar residues" evidence="1">
    <location>
        <begin position="45"/>
        <end position="58"/>
    </location>
</feature>
<feature type="region of interest" description="Disordered" evidence="1">
    <location>
        <begin position="122"/>
        <end position="157"/>
    </location>
</feature>
<proteinExistence type="predicted"/>
<dbReference type="Proteomes" id="UP001392437">
    <property type="component" value="Unassembled WGS sequence"/>
</dbReference>
<feature type="compositionally biased region" description="Basic and acidic residues" evidence="1">
    <location>
        <begin position="360"/>
        <end position="373"/>
    </location>
</feature>
<comment type="caution">
    <text evidence="2">The sequence shown here is derived from an EMBL/GenBank/DDBJ whole genome shotgun (WGS) entry which is preliminary data.</text>
</comment>
<evidence type="ECO:0000313" key="3">
    <source>
        <dbReference type="Proteomes" id="UP001392437"/>
    </source>
</evidence>
<feature type="compositionally biased region" description="Basic residues" evidence="1">
    <location>
        <begin position="251"/>
        <end position="265"/>
    </location>
</feature>
<evidence type="ECO:0000313" key="2">
    <source>
        <dbReference type="EMBL" id="KAK8100041.1"/>
    </source>
</evidence>
<dbReference type="EMBL" id="JAQQWP010000009">
    <property type="protein sequence ID" value="KAK8100041.1"/>
    <property type="molecule type" value="Genomic_DNA"/>
</dbReference>
<feature type="region of interest" description="Disordered" evidence="1">
    <location>
        <begin position="455"/>
        <end position="478"/>
    </location>
</feature>